<dbReference type="OMA" id="LDIKCHE"/>
<dbReference type="AlphaFoldDB" id="A0AA38LKF2"/>
<gene>
    <name evidence="1" type="ORF">KI387_007452</name>
</gene>
<dbReference type="PANTHER" id="PTHR43383:SF2">
    <property type="entry name" value="AMIDOHYDROLASE 2 FAMILY PROTEIN"/>
    <property type="match status" value="1"/>
</dbReference>
<evidence type="ECO:0000313" key="2">
    <source>
        <dbReference type="Proteomes" id="UP000824469"/>
    </source>
</evidence>
<evidence type="ECO:0000313" key="1">
    <source>
        <dbReference type="EMBL" id="KAH9327274.1"/>
    </source>
</evidence>
<feature type="non-terminal residue" evidence="1">
    <location>
        <position position="84"/>
    </location>
</feature>
<proteinExistence type="predicted"/>
<keyword evidence="2" id="KW-1185">Reference proteome</keyword>
<sequence>RSIRDIAKLYNCAATLEAVEGCRSSLGLETMCSKCFSAANISTVLMDDGIHFDKMYNTGWHKNYVPVVGRILRIETVAEEILSE</sequence>
<dbReference type="Gene3D" id="3.20.20.140">
    <property type="entry name" value="Metal-dependent hydrolases"/>
    <property type="match status" value="1"/>
</dbReference>
<feature type="non-terminal residue" evidence="1">
    <location>
        <position position="1"/>
    </location>
</feature>
<organism evidence="1 2">
    <name type="scientific">Taxus chinensis</name>
    <name type="common">Chinese yew</name>
    <name type="synonym">Taxus wallichiana var. chinensis</name>
    <dbReference type="NCBI Taxonomy" id="29808"/>
    <lineage>
        <taxon>Eukaryota</taxon>
        <taxon>Viridiplantae</taxon>
        <taxon>Streptophyta</taxon>
        <taxon>Embryophyta</taxon>
        <taxon>Tracheophyta</taxon>
        <taxon>Spermatophyta</taxon>
        <taxon>Pinopsida</taxon>
        <taxon>Pinidae</taxon>
        <taxon>Conifers II</taxon>
        <taxon>Cupressales</taxon>
        <taxon>Taxaceae</taxon>
        <taxon>Taxus</taxon>
    </lineage>
</organism>
<dbReference type="Proteomes" id="UP000824469">
    <property type="component" value="Unassembled WGS sequence"/>
</dbReference>
<comment type="caution">
    <text evidence="1">The sequence shown here is derived from an EMBL/GenBank/DDBJ whole genome shotgun (WGS) entry which is preliminary data.</text>
</comment>
<dbReference type="PANTHER" id="PTHR43383">
    <property type="entry name" value="NODULIN 6"/>
    <property type="match status" value="1"/>
</dbReference>
<reference evidence="1 2" key="1">
    <citation type="journal article" date="2021" name="Nat. Plants">
        <title>The Taxus genome provides insights into paclitaxel biosynthesis.</title>
        <authorList>
            <person name="Xiong X."/>
            <person name="Gou J."/>
            <person name="Liao Q."/>
            <person name="Li Y."/>
            <person name="Zhou Q."/>
            <person name="Bi G."/>
            <person name="Li C."/>
            <person name="Du R."/>
            <person name="Wang X."/>
            <person name="Sun T."/>
            <person name="Guo L."/>
            <person name="Liang H."/>
            <person name="Lu P."/>
            <person name="Wu Y."/>
            <person name="Zhang Z."/>
            <person name="Ro D.K."/>
            <person name="Shang Y."/>
            <person name="Huang S."/>
            <person name="Yan J."/>
        </authorList>
    </citation>
    <scope>NUCLEOTIDE SEQUENCE [LARGE SCALE GENOMIC DNA]</scope>
    <source>
        <strain evidence="1">Ta-2019</strain>
    </source>
</reference>
<protein>
    <submittedName>
        <fullName evidence="1">Uncharacterized protein</fullName>
    </submittedName>
</protein>
<name>A0AA38LKF2_TAXCH</name>
<accession>A0AA38LKF2</accession>
<dbReference type="EMBL" id="JAHRHJ020000002">
    <property type="protein sequence ID" value="KAH9327274.1"/>
    <property type="molecule type" value="Genomic_DNA"/>
</dbReference>